<organism evidence="19 20">
    <name type="scientific">Okeania hirsuta</name>
    <dbReference type="NCBI Taxonomy" id="1458930"/>
    <lineage>
        <taxon>Bacteria</taxon>
        <taxon>Bacillati</taxon>
        <taxon>Cyanobacteriota</taxon>
        <taxon>Cyanophyceae</taxon>
        <taxon>Oscillatoriophycideae</taxon>
        <taxon>Oscillatoriales</taxon>
        <taxon>Microcoleaceae</taxon>
        <taxon>Okeania</taxon>
    </lineage>
</organism>
<evidence type="ECO:0000256" key="11">
    <source>
        <dbReference type="ARBA" id="ARBA00023136"/>
    </source>
</evidence>
<dbReference type="PROSITE" id="PS50999">
    <property type="entry name" value="COX2_TM"/>
    <property type="match status" value="1"/>
</dbReference>
<evidence type="ECO:0000256" key="6">
    <source>
        <dbReference type="ARBA" id="ARBA00022723"/>
    </source>
</evidence>
<comment type="caution">
    <text evidence="19">The sequence shown here is derived from an EMBL/GenBank/DDBJ whole genome shotgun (WGS) entry which is preliminary data.</text>
</comment>
<evidence type="ECO:0000313" key="19">
    <source>
        <dbReference type="EMBL" id="RQH36679.1"/>
    </source>
</evidence>
<dbReference type="InterPro" id="IPR036257">
    <property type="entry name" value="Cyt_c_oxidase_su2_TM_sf"/>
</dbReference>
<dbReference type="GO" id="GO:0042773">
    <property type="term" value="P:ATP synthesis coupled electron transport"/>
    <property type="evidence" value="ECO:0007669"/>
    <property type="project" value="TreeGrafter"/>
</dbReference>
<evidence type="ECO:0000256" key="16">
    <source>
        <dbReference type="SAM" id="Phobius"/>
    </source>
</evidence>
<dbReference type="GO" id="GO:0004129">
    <property type="term" value="F:cytochrome-c oxidase activity"/>
    <property type="evidence" value="ECO:0007669"/>
    <property type="project" value="UniProtKB-EC"/>
</dbReference>
<dbReference type="CDD" id="cd13919">
    <property type="entry name" value="CuRO_HCO_II_like_5"/>
    <property type="match status" value="1"/>
</dbReference>
<dbReference type="InterPro" id="IPR002429">
    <property type="entry name" value="CcO_II-like_C"/>
</dbReference>
<dbReference type="OrthoDB" id="9781261at2"/>
<dbReference type="GO" id="GO:0005886">
    <property type="term" value="C:plasma membrane"/>
    <property type="evidence" value="ECO:0007669"/>
    <property type="project" value="UniProtKB-SubCell"/>
</dbReference>
<sequence length="339" mass="36868">MEEKEKIPVSVITLVVGIIITIISVWLGQNHGLLPEQASVQAPLVDGFFDVMFTIAVALFLVVEGTIVFSAIKFRKPKGDDSDGAPFRENLPLEIFWTAIPSIIVIGLGIYSVDVYRQMGGFDPAGTKVAHVSSSELQTVKSGSALAAPLIADAEGMESEEVATKEVSKYGFGATPEEGANPADVVVDITGIQYGWLMTYPESGVLAGELHIPVNKDIQINLSAQDVIHAFWIPAFRLKQDAIPGKDTQLRFVATKTGEYPVYCAELCGAYHGAMRTQVVVETQEEYEAWIEENTFAEQPQLNQAVAVNTADLSESEYLSPYANEMGIDSETLNQIHPN</sequence>
<dbReference type="PANTHER" id="PTHR22888:SF9">
    <property type="entry name" value="CYTOCHROME C OXIDASE SUBUNIT 2"/>
    <property type="match status" value="1"/>
</dbReference>
<feature type="domain" description="Cytochrome oxidase subunit II copper A binding" evidence="17">
    <location>
        <begin position="182"/>
        <end position="293"/>
    </location>
</feature>
<evidence type="ECO:0000256" key="8">
    <source>
        <dbReference type="ARBA" id="ARBA00022982"/>
    </source>
</evidence>
<feature type="domain" description="Cytochrome oxidase subunit II transmembrane region profile" evidence="18">
    <location>
        <begin position="25"/>
        <end position="123"/>
    </location>
</feature>
<feature type="transmembrane region" description="Helical" evidence="16">
    <location>
        <begin position="7"/>
        <end position="27"/>
    </location>
</feature>
<keyword evidence="3 14" id="KW-0813">Transport</keyword>
<comment type="subcellular location">
    <subcellularLocation>
        <location evidence="14">Cell membrane</location>
        <topology evidence="14">Multi-pass membrane protein</topology>
    </subcellularLocation>
    <subcellularLocation>
        <location evidence="1">Membrane</location>
        <topology evidence="1">Multi-pass membrane protein</topology>
    </subcellularLocation>
</comment>
<evidence type="ECO:0000256" key="13">
    <source>
        <dbReference type="ARBA" id="ARBA00047816"/>
    </source>
</evidence>
<evidence type="ECO:0000313" key="20">
    <source>
        <dbReference type="Proteomes" id="UP000269154"/>
    </source>
</evidence>
<dbReference type="PROSITE" id="PS50857">
    <property type="entry name" value="COX2_CUA"/>
    <property type="match status" value="1"/>
</dbReference>
<evidence type="ECO:0000256" key="4">
    <source>
        <dbReference type="ARBA" id="ARBA00022660"/>
    </source>
</evidence>
<evidence type="ECO:0000259" key="18">
    <source>
        <dbReference type="PROSITE" id="PS50999"/>
    </source>
</evidence>
<keyword evidence="10 15" id="KW-0186">Copper</keyword>
<dbReference type="Proteomes" id="UP000269154">
    <property type="component" value="Unassembled WGS sequence"/>
</dbReference>
<dbReference type="Gene3D" id="2.60.40.420">
    <property type="entry name" value="Cupredoxins - blue copper proteins"/>
    <property type="match status" value="1"/>
</dbReference>
<dbReference type="InterPro" id="IPR008972">
    <property type="entry name" value="Cupredoxin"/>
</dbReference>
<reference evidence="19 20" key="1">
    <citation type="journal article" date="2018" name="ACS Chem. Biol.">
        <title>Ketoreductase domain dysfunction expands chemodiversity: malyngamide biosynthesis in the cyanobacterium Okeania hirsuta.</title>
        <authorList>
            <person name="Moss N.A."/>
            <person name="Leao T."/>
            <person name="Rankin M."/>
            <person name="McCullough T.M."/>
            <person name="Qu P."/>
            <person name="Korobeynikov A."/>
            <person name="Smith J.L."/>
            <person name="Gerwick L."/>
            <person name="Gerwick W.H."/>
        </authorList>
    </citation>
    <scope>NUCLEOTIDE SEQUENCE [LARGE SCALE GENOMIC DNA]</scope>
    <source>
        <strain evidence="19 20">PAB10Feb10-1</strain>
    </source>
</reference>
<dbReference type="InterPro" id="IPR011759">
    <property type="entry name" value="Cyt_c_oxidase_su2_TM_dom"/>
</dbReference>
<dbReference type="PANTHER" id="PTHR22888">
    <property type="entry name" value="CYTOCHROME C OXIDASE, SUBUNIT II"/>
    <property type="match status" value="1"/>
</dbReference>
<keyword evidence="7" id="KW-1278">Translocase</keyword>
<feature type="transmembrane region" description="Helical" evidence="16">
    <location>
        <begin position="47"/>
        <end position="72"/>
    </location>
</feature>
<dbReference type="PROSITE" id="PS00078">
    <property type="entry name" value="COX2"/>
    <property type="match status" value="1"/>
</dbReference>
<keyword evidence="5 14" id="KW-0812">Transmembrane</keyword>
<accession>A0A3N6RCZ4</accession>
<keyword evidence="6 15" id="KW-0479">Metal-binding</keyword>
<dbReference type="EMBL" id="RCBY01000115">
    <property type="protein sequence ID" value="RQH36679.1"/>
    <property type="molecule type" value="Genomic_DNA"/>
</dbReference>
<dbReference type="PRINTS" id="PR01166">
    <property type="entry name" value="CYCOXIDASEII"/>
</dbReference>
<evidence type="ECO:0000256" key="1">
    <source>
        <dbReference type="ARBA" id="ARBA00004141"/>
    </source>
</evidence>
<dbReference type="AlphaFoldDB" id="A0A3N6RCZ4"/>
<keyword evidence="9 16" id="KW-1133">Transmembrane helix</keyword>
<dbReference type="EC" id="7.1.1.9" evidence="15"/>
<dbReference type="Pfam" id="PF02790">
    <property type="entry name" value="COX2_TM"/>
    <property type="match status" value="1"/>
</dbReference>
<evidence type="ECO:0000256" key="10">
    <source>
        <dbReference type="ARBA" id="ARBA00023008"/>
    </source>
</evidence>
<keyword evidence="4 14" id="KW-0679">Respiratory chain</keyword>
<protein>
    <recommendedName>
        <fullName evidence="15">Cytochrome c oxidase subunit 2</fullName>
        <ecNumber evidence="15">7.1.1.9</ecNumber>
    </recommendedName>
</protein>
<evidence type="ECO:0000256" key="9">
    <source>
        <dbReference type="ARBA" id="ARBA00022989"/>
    </source>
</evidence>
<gene>
    <name evidence="19" type="ORF">D5R40_19095</name>
</gene>
<evidence type="ECO:0000256" key="2">
    <source>
        <dbReference type="ARBA" id="ARBA00007866"/>
    </source>
</evidence>
<dbReference type="Pfam" id="PF00116">
    <property type="entry name" value="COX2"/>
    <property type="match status" value="1"/>
</dbReference>
<comment type="function">
    <text evidence="12 15">Subunits I and II form the functional core of the enzyme complex. Electrons originating in cytochrome c are transferred via heme a and Cu(A) to the binuclear center formed by heme a3 and Cu(B).</text>
</comment>
<dbReference type="GO" id="GO:0005507">
    <property type="term" value="F:copper ion binding"/>
    <property type="evidence" value="ECO:0007669"/>
    <property type="project" value="InterPro"/>
</dbReference>
<proteinExistence type="inferred from homology"/>
<dbReference type="RefSeq" id="WP_124143665.1">
    <property type="nucleotide sequence ID" value="NZ_CAWOKI010000359.1"/>
</dbReference>
<evidence type="ECO:0000256" key="12">
    <source>
        <dbReference type="ARBA" id="ARBA00024688"/>
    </source>
</evidence>
<dbReference type="Gene3D" id="1.10.287.90">
    <property type="match status" value="1"/>
</dbReference>
<feature type="transmembrane region" description="Helical" evidence="16">
    <location>
        <begin position="93"/>
        <end position="113"/>
    </location>
</feature>
<keyword evidence="8 14" id="KW-0249">Electron transport</keyword>
<evidence type="ECO:0000256" key="7">
    <source>
        <dbReference type="ARBA" id="ARBA00022967"/>
    </source>
</evidence>
<dbReference type="InterPro" id="IPR001505">
    <property type="entry name" value="Copper_CuA"/>
</dbReference>
<evidence type="ECO:0000256" key="5">
    <source>
        <dbReference type="ARBA" id="ARBA00022692"/>
    </source>
</evidence>
<comment type="similarity">
    <text evidence="2 14">Belongs to the cytochrome c oxidase subunit 2 family.</text>
</comment>
<comment type="cofactor">
    <cofactor evidence="15">
        <name>Cu cation</name>
        <dbReference type="ChEBI" id="CHEBI:23378"/>
    </cofactor>
    <text evidence="15">Binds a copper A center.</text>
</comment>
<evidence type="ECO:0000259" key="17">
    <source>
        <dbReference type="PROSITE" id="PS50857"/>
    </source>
</evidence>
<evidence type="ECO:0000256" key="14">
    <source>
        <dbReference type="RuleBase" id="RU000456"/>
    </source>
</evidence>
<dbReference type="SUPFAM" id="SSF81464">
    <property type="entry name" value="Cytochrome c oxidase subunit II-like, transmembrane region"/>
    <property type="match status" value="1"/>
</dbReference>
<evidence type="ECO:0000256" key="3">
    <source>
        <dbReference type="ARBA" id="ARBA00022448"/>
    </source>
</evidence>
<comment type="catalytic activity">
    <reaction evidence="13 15">
        <text>4 Fe(II)-[cytochrome c] + O2 + 8 H(+)(in) = 4 Fe(III)-[cytochrome c] + 2 H2O + 4 H(+)(out)</text>
        <dbReference type="Rhea" id="RHEA:11436"/>
        <dbReference type="Rhea" id="RHEA-COMP:10350"/>
        <dbReference type="Rhea" id="RHEA-COMP:14399"/>
        <dbReference type="ChEBI" id="CHEBI:15377"/>
        <dbReference type="ChEBI" id="CHEBI:15378"/>
        <dbReference type="ChEBI" id="CHEBI:15379"/>
        <dbReference type="ChEBI" id="CHEBI:29033"/>
        <dbReference type="ChEBI" id="CHEBI:29034"/>
        <dbReference type="EC" id="7.1.1.9"/>
    </reaction>
</comment>
<keyword evidence="11 16" id="KW-0472">Membrane</keyword>
<dbReference type="InterPro" id="IPR045187">
    <property type="entry name" value="CcO_II"/>
</dbReference>
<evidence type="ECO:0000256" key="15">
    <source>
        <dbReference type="RuleBase" id="RU004024"/>
    </source>
</evidence>
<name>A0A3N6RCZ4_9CYAN</name>
<dbReference type="SUPFAM" id="SSF49503">
    <property type="entry name" value="Cupredoxins"/>
    <property type="match status" value="1"/>
</dbReference>
<keyword evidence="20" id="KW-1185">Reference proteome</keyword>